<dbReference type="EMBL" id="BAABAK010000019">
    <property type="protein sequence ID" value="GAA3980561.1"/>
    <property type="molecule type" value="Genomic_DNA"/>
</dbReference>
<dbReference type="RefSeq" id="WP_344769249.1">
    <property type="nucleotide sequence ID" value="NZ_BAABAK010000019.1"/>
</dbReference>
<feature type="chain" id="PRO_5045551961" description="Outer membrane efflux protein" evidence="1">
    <location>
        <begin position="22"/>
        <end position="226"/>
    </location>
</feature>
<organism evidence="2 3">
    <name type="scientific">Pedobacter ginsengiterrae</name>
    <dbReference type="NCBI Taxonomy" id="871696"/>
    <lineage>
        <taxon>Bacteria</taxon>
        <taxon>Pseudomonadati</taxon>
        <taxon>Bacteroidota</taxon>
        <taxon>Sphingobacteriia</taxon>
        <taxon>Sphingobacteriales</taxon>
        <taxon>Sphingobacteriaceae</taxon>
        <taxon>Pedobacter</taxon>
    </lineage>
</organism>
<name>A0ABP7QE16_9SPHI</name>
<accession>A0ABP7QE16</accession>
<proteinExistence type="predicted"/>
<dbReference type="SUPFAM" id="SSF56954">
    <property type="entry name" value="Outer membrane efflux proteins (OEP)"/>
    <property type="match status" value="1"/>
</dbReference>
<comment type="caution">
    <text evidence="2">The sequence shown here is derived from an EMBL/GenBank/DDBJ whole genome shotgun (WGS) entry which is preliminary data.</text>
</comment>
<reference evidence="3" key="1">
    <citation type="journal article" date="2019" name="Int. J. Syst. Evol. Microbiol.">
        <title>The Global Catalogue of Microorganisms (GCM) 10K type strain sequencing project: providing services to taxonomists for standard genome sequencing and annotation.</title>
        <authorList>
            <consortium name="The Broad Institute Genomics Platform"/>
            <consortium name="The Broad Institute Genome Sequencing Center for Infectious Disease"/>
            <person name="Wu L."/>
            <person name="Ma J."/>
        </authorList>
    </citation>
    <scope>NUCLEOTIDE SEQUENCE [LARGE SCALE GENOMIC DNA]</scope>
    <source>
        <strain evidence="3">JCM 17338</strain>
    </source>
</reference>
<evidence type="ECO:0000256" key="1">
    <source>
        <dbReference type="SAM" id="SignalP"/>
    </source>
</evidence>
<dbReference type="Gene3D" id="1.20.1600.10">
    <property type="entry name" value="Outer membrane efflux proteins (OEP)"/>
    <property type="match status" value="1"/>
</dbReference>
<evidence type="ECO:0000313" key="3">
    <source>
        <dbReference type="Proteomes" id="UP001501081"/>
    </source>
</evidence>
<dbReference type="Proteomes" id="UP001501081">
    <property type="component" value="Unassembled WGS sequence"/>
</dbReference>
<gene>
    <name evidence="2" type="ORF">GCM10022246_35860</name>
</gene>
<keyword evidence="1" id="KW-0732">Signal</keyword>
<protein>
    <recommendedName>
        <fullName evidence="4">Outer membrane efflux protein</fullName>
    </recommendedName>
</protein>
<evidence type="ECO:0000313" key="2">
    <source>
        <dbReference type="EMBL" id="GAA3980561.1"/>
    </source>
</evidence>
<evidence type="ECO:0008006" key="4">
    <source>
        <dbReference type="Google" id="ProtNLM"/>
    </source>
</evidence>
<sequence length="226" mass="26120">MKTLQKITLAFFVFLSINAAAQETIIPEIKYADLEKYIELAKQNFPRKKMYDVMKESSKVAIPLANLSYLDIFTGSYFYRPEDRSVLNPVNPYSVNGFQFGINVNLGNLLSKPFLVKRAKLEYKVLEYQAEEYNLTIAQEVRGRYYDYIQTITLLKLNTQMAQENKGVSESLRNRFEKGEITLDAYNQSRINQFNSMQAKIQAETTYLKAKDLLEQIIGSKLSDVK</sequence>
<keyword evidence="3" id="KW-1185">Reference proteome</keyword>
<feature type="signal peptide" evidence="1">
    <location>
        <begin position="1"/>
        <end position="21"/>
    </location>
</feature>